<evidence type="ECO:0000313" key="2">
    <source>
        <dbReference type="Proteomes" id="UP000805649"/>
    </source>
</evidence>
<organism evidence="1 2">
    <name type="scientific">Colletotrichum truncatum</name>
    <name type="common">Anthracnose fungus</name>
    <name type="synonym">Colletotrichum capsici</name>
    <dbReference type="NCBI Taxonomy" id="5467"/>
    <lineage>
        <taxon>Eukaryota</taxon>
        <taxon>Fungi</taxon>
        <taxon>Dikarya</taxon>
        <taxon>Ascomycota</taxon>
        <taxon>Pezizomycotina</taxon>
        <taxon>Sordariomycetes</taxon>
        <taxon>Hypocreomycetidae</taxon>
        <taxon>Glomerellales</taxon>
        <taxon>Glomerellaceae</taxon>
        <taxon>Colletotrichum</taxon>
        <taxon>Colletotrichum truncatum species complex</taxon>
    </lineage>
</organism>
<gene>
    <name evidence="1" type="ORF">CTRU02_213756</name>
</gene>
<comment type="caution">
    <text evidence="1">The sequence shown here is derived from an EMBL/GenBank/DDBJ whole genome shotgun (WGS) entry which is preliminary data.</text>
</comment>
<keyword evidence="2" id="KW-1185">Reference proteome</keyword>
<proteinExistence type="predicted"/>
<accession>A0ACC3YGR4</accession>
<dbReference type="Proteomes" id="UP000805649">
    <property type="component" value="Unassembled WGS sequence"/>
</dbReference>
<dbReference type="EMBL" id="VUJX02000010">
    <property type="protein sequence ID" value="KAL0931021.1"/>
    <property type="molecule type" value="Genomic_DNA"/>
</dbReference>
<evidence type="ECO:0000313" key="1">
    <source>
        <dbReference type="EMBL" id="KAL0931021.1"/>
    </source>
</evidence>
<reference evidence="1 2" key="1">
    <citation type="journal article" date="2020" name="Phytopathology">
        <title>Genome Sequence Resources of Colletotrichum truncatum, C. plurivorum, C. musicola, and C. sojae: Four Species Pathogenic to Soybean (Glycine max).</title>
        <authorList>
            <person name="Rogerio F."/>
            <person name="Boufleur T.R."/>
            <person name="Ciampi-Guillardi M."/>
            <person name="Sukno S.A."/>
            <person name="Thon M.R."/>
            <person name="Massola Junior N.S."/>
            <person name="Baroncelli R."/>
        </authorList>
    </citation>
    <scope>NUCLEOTIDE SEQUENCE [LARGE SCALE GENOMIC DNA]</scope>
    <source>
        <strain evidence="1 2">CMES1059</strain>
    </source>
</reference>
<protein>
    <submittedName>
        <fullName evidence="1">Uncharacterized protein</fullName>
    </submittedName>
</protein>
<sequence>MAVLTSSLSELSAISSPDSFRTAIQSPEGAEAMGVKNVPATTYSLASQLPRELKAHCQIYLEEHLYNGALGLLNSLLIAGYTRKGIAKKPVYVPPATHLALLNTLAIHPSHTTRAAGPDRLEVGSQTLDYLRNLLAIVGPINAGFKDAFQFQGVSYGRRHRHHDEEDDEIDGDQVSNKMAVEDSIWHRAHDFWAVVGWAFNCSSIHPRRWRYWKTWLEFMVDVLEADLQERKRMDEESTSPSQESTWAHMRGTILVMYIKQKADSNRYGLKMIQQALFAEGNSSAVAKFPEIFNKETKGLPSEDKTRKRMATLDIENDQFGDYFNDDLVDSEPSQPGTPTTPATPRTPAGATGDLVAPEVAESIPIRLRLMDLLSIVAGYLPGDFMTYAEYASDLSRTLNQQPLSFFRQFISDMRVHVNRVFELELLATELDLLLPSSYKDPGDVVSTDSGIIINAEVLKLCYLPHHANTVDIEDNARLALILESLLYHLTPDEVRATKDDLRAAAAKGIEARKTKAKVSKRKETRSSSRRGQKQKELGDRERYAAEMMELAGERILSYIDIMGAIVEESDEDHDMTD</sequence>
<name>A0ACC3YGR4_COLTU</name>